<proteinExistence type="inferred from homology"/>
<feature type="non-terminal residue" evidence="2">
    <location>
        <position position="1"/>
    </location>
</feature>
<gene>
    <name evidence="2" type="ORF">BN1708_009948</name>
</gene>
<name>A0A0G4KM65_VERLO</name>
<protein>
    <recommendedName>
        <fullName evidence="4">Monooxygenase</fullName>
    </recommendedName>
</protein>
<dbReference type="Gene3D" id="3.50.50.60">
    <property type="entry name" value="FAD/NAD(P)-binding domain"/>
    <property type="match status" value="1"/>
</dbReference>
<dbReference type="Proteomes" id="UP000044602">
    <property type="component" value="Unassembled WGS sequence"/>
</dbReference>
<keyword evidence="3" id="KW-1185">Reference proteome</keyword>
<evidence type="ECO:0000313" key="3">
    <source>
        <dbReference type="Proteomes" id="UP000044602"/>
    </source>
</evidence>
<dbReference type="STRING" id="100787.A0A0G4KM65"/>
<dbReference type="EMBL" id="CVQH01002336">
    <property type="protein sequence ID" value="CRK10564.1"/>
    <property type="molecule type" value="Genomic_DNA"/>
</dbReference>
<dbReference type="SUPFAM" id="SSF51905">
    <property type="entry name" value="FAD/NAD(P)-binding domain"/>
    <property type="match status" value="1"/>
</dbReference>
<dbReference type="InterPro" id="IPR036188">
    <property type="entry name" value="FAD/NAD-bd_sf"/>
</dbReference>
<reference evidence="2 3" key="1">
    <citation type="submission" date="2015-05" db="EMBL/GenBank/DDBJ databases">
        <authorList>
            <person name="Wang D.B."/>
            <person name="Wang M."/>
        </authorList>
    </citation>
    <scope>NUCLEOTIDE SEQUENCE [LARGE SCALE GENOMIC DNA]</scope>
    <source>
        <strain evidence="2">VL1</strain>
    </source>
</reference>
<evidence type="ECO:0000256" key="1">
    <source>
        <dbReference type="ARBA" id="ARBA00010139"/>
    </source>
</evidence>
<evidence type="ECO:0008006" key="4">
    <source>
        <dbReference type="Google" id="ProtNLM"/>
    </source>
</evidence>
<organism evidence="2 3">
    <name type="scientific">Verticillium longisporum</name>
    <name type="common">Verticillium dahliae var. longisporum</name>
    <dbReference type="NCBI Taxonomy" id="100787"/>
    <lineage>
        <taxon>Eukaryota</taxon>
        <taxon>Fungi</taxon>
        <taxon>Dikarya</taxon>
        <taxon>Ascomycota</taxon>
        <taxon>Pezizomycotina</taxon>
        <taxon>Sordariomycetes</taxon>
        <taxon>Hypocreomycetidae</taxon>
        <taxon>Glomerellales</taxon>
        <taxon>Plectosphaerellaceae</taxon>
        <taxon>Verticillium</taxon>
    </lineage>
</organism>
<dbReference type="PANTHER" id="PTHR42877:SF5">
    <property type="entry name" value="L-ORNITHINE N(5)-MONOOXYGENASE-RELATED"/>
    <property type="match status" value="1"/>
</dbReference>
<evidence type="ECO:0000313" key="2">
    <source>
        <dbReference type="EMBL" id="CRK10564.1"/>
    </source>
</evidence>
<dbReference type="PANTHER" id="PTHR42877">
    <property type="entry name" value="L-ORNITHINE N(5)-MONOOXYGENASE-RELATED"/>
    <property type="match status" value="1"/>
</dbReference>
<accession>A0A0G4KM65</accession>
<dbReference type="InterPro" id="IPR051209">
    <property type="entry name" value="FAD-bind_Monooxygenase_sf"/>
</dbReference>
<comment type="similarity">
    <text evidence="1">Belongs to the FAD-binding monooxygenase family.</text>
</comment>
<dbReference type="AlphaFoldDB" id="A0A0G4KM65"/>
<sequence>ARQYILSEAPVRYHDFIVPKFPLGCKRRIYDPGYLASLRRDNVEPVAQGIREFTETGLMSEDGVAEDFDAVMLATGFSVSSFLAPIKIVGRHGKSLHEQWEEHRGAQAYMGTFVHNHPNFAILYGPNTFPAFNSIIYSIEVCWQDIASMESLPQPLLSLIRQIEG</sequence>